<feature type="domain" description="SCP" evidence="1">
    <location>
        <begin position="135"/>
        <end position="229"/>
    </location>
</feature>
<proteinExistence type="predicted"/>
<organism evidence="2 3">
    <name type="scientific">Apilactobacillus kunkeei</name>
    <dbReference type="NCBI Taxonomy" id="148814"/>
    <lineage>
        <taxon>Bacteria</taxon>
        <taxon>Bacillati</taxon>
        <taxon>Bacillota</taxon>
        <taxon>Bacilli</taxon>
        <taxon>Lactobacillales</taxon>
        <taxon>Lactobacillaceae</taxon>
        <taxon>Apilactobacillus</taxon>
    </lineage>
</organism>
<evidence type="ECO:0000313" key="3">
    <source>
        <dbReference type="Proteomes" id="UP000037749"/>
    </source>
</evidence>
<evidence type="ECO:0000259" key="1">
    <source>
        <dbReference type="Pfam" id="PF00188"/>
    </source>
</evidence>
<accession>A0A0M9DCM2</accession>
<dbReference type="PATRIC" id="fig|148814.9.peg.1278"/>
<dbReference type="AlphaFoldDB" id="A0A0M9DCM2"/>
<reference evidence="2 3" key="1">
    <citation type="journal article" date="2015" name="Genome Biol. Evol.">
        <title>Functionally Structured Genomes in Lactobacillus kunkeei Colonizing the Honey Crop and Food Products of Honeybees and Stingless Bees.</title>
        <authorList>
            <person name="Tamarit D."/>
            <person name="Ellegaard K.M."/>
            <person name="Wikander J."/>
            <person name="Olofsson T."/>
            <person name="Vasquez A."/>
            <person name="Andersson S.G."/>
        </authorList>
    </citation>
    <scope>NUCLEOTIDE SEQUENCE [LARGE SCALE GENOMIC DNA]</scope>
    <source>
        <strain evidence="2 3">LAla</strain>
    </source>
</reference>
<comment type="caution">
    <text evidence="2">The sequence shown here is derived from an EMBL/GenBank/DDBJ whole genome shotgun (WGS) entry which is preliminary data.</text>
</comment>
<name>A0A0M9DCM2_9LACO</name>
<dbReference type="RefSeq" id="WP_053796980.1">
    <property type="nucleotide sequence ID" value="NZ_JXCZ01000041.1"/>
</dbReference>
<dbReference type="Pfam" id="PF00188">
    <property type="entry name" value="CAP"/>
    <property type="match status" value="1"/>
</dbReference>
<dbReference type="Proteomes" id="UP000037749">
    <property type="component" value="Unassembled WGS sequence"/>
</dbReference>
<protein>
    <recommendedName>
        <fullName evidence="1">SCP domain-containing protein</fullName>
    </recommendedName>
</protein>
<dbReference type="EMBL" id="JXCZ01000041">
    <property type="protein sequence ID" value="KOY78619.1"/>
    <property type="molecule type" value="Genomic_DNA"/>
</dbReference>
<sequence length="248" mass="28127">MKKFLILLTLFSTLAVSTNGYEAFAKTKNTKPYIYSISDENNHGVGVINSKHYEYLYTDLTFTKHVKRLYKLQDQQVTVGTSYHVQKYKKGKKIQSIYQALYQNHQLIGYAWHGAIQLNKTASFNHQMAVNTIGVINTARNYNGLAPLQLDFDLEKDANNQITSIENSPIPSNSDSVSYWQLSDENNYRGTSLSWILYSDISNSTDQTYTKLLSDGNITKIGVSAKNTTILNGQTNQSNNYYVVIETK</sequence>
<dbReference type="InterPro" id="IPR014044">
    <property type="entry name" value="CAP_dom"/>
</dbReference>
<evidence type="ECO:0000313" key="2">
    <source>
        <dbReference type="EMBL" id="KOY78619.1"/>
    </source>
</evidence>
<gene>
    <name evidence="2" type="ORF">RZ72_06090</name>
</gene>